<dbReference type="EMBL" id="JAKWBI020000230">
    <property type="protein sequence ID" value="KAJ2898461.1"/>
    <property type="molecule type" value="Genomic_DNA"/>
</dbReference>
<keyword evidence="3" id="KW-1185">Reference proteome</keyword>
<evidence type="ECO:0000313" key="3">
    <source>
        <dbReference type="Proteomes" id="UP001201980"/>
    </source>
</evidence>
<proteinExistence type="predicted"/>
<evidence type="ECO:0000256" key="1">
    <source>
        <dbReference type="SAM" id="MobiDB-lite"/>
    </source>
</evidence>
<feature type="region of interest" description="Disordered" evidence="1">
    <location>
        <begin position="47"/>
        <end position="75"/>
    </location>
</feature>
<gene>
    <name evidence="2" type="ORF">MKZ38_003915</name>
</gene>
<organism evidence="2 3">
    <name type="scientific">Zalerion maritima</name>
    <dbReference type="NCBI Taxonomy" id="339359"/>
    <lineage>
        <taxon>Eukaryota</taxon>
        <taxon>Fungi</taxon>
        <taxon>Dikarya</taxon>
        <taxon>Ascomycota</taxon>
        <taxon>Pezizomycotina</taxon>
        <taxon>Sordariomycetes</taxon>
        <taxon>Lulworthiomycetidae</taxon>
        <taxon>Lulworthiales</taxon>
        <taxon>Lulworthiaceae</taxon>
        <taxon>Zalerion</taxon>
    </lineage>
</organism>
<accession>A0AAD5WQB6</accession>
<dbReference type="Proteomes" id="UP001201980">
    <property type="component" value="Unassembled WGS sequence"/>
</dbReference>
<evidence type="ECO:0000313" key="2">
    <source>
        <dbReference type="EMBL" id="KAJ2898461.1"/>
    </source>
</evidence>
<sequence>MRQIATTAHYHALSRPVHLPPSLHPFAYTEQFHVHLVAPVNMDMDDKLATTTDPFTPSKKRQKEPHSTPELLDGDAEKEKIAAGPAAQNGLSVCSAPPLVHRRVEIHGHQRQQRFPRVFALKDDQNP</sequence>
<dbReference type="AlphaFoldDB" id="A0AAD5WQB6"/>
<name>A0AAD5WQB6_9PEZI</name>
<reference evidence="2" key="1">
    <citation type="submission" date="2022-07" db="EMBL/GenBank/DDBJ databases">
        <title>Draft genome sequence of Zalerion maritima ATCC 34329, a (micro)plastics degrading marine fungus.</title>
        <authorList>
            <person name="Paco A."/>
            <person name="Goncalves M.F.M."/>
            <person name="Rocha-Santos T.A.P."/>
            <person name="Alves A."/>
        </authorList>
    </citation>
    <scope>NUCLEOTIDE SEQUENCE</scope>
    <source>
        <strain evidence="2">ATCC 34329</strain>
    </source>
</reference>
<feature type="region of interest" description="Disordered" evidence="1">
    <location>
        <begin position="106"/>
        <end position="127"/>
    </location>
</feature>
<protein>
    <submittedName>
        <fullName evidence="2">Uncharacterized protein</fullName>
    </submittedName>
</protein>
<comment type="caution">
    <text evidence="2">The sequence shown here is derived from an EMBL/GenBank/DDBJ whole genome shotgun (WGS) entry which is preliminary data.</text>
</comment>